<evidence type="ECO:0000313" key="2">
    <source>
        <dbReference type="Proteomes" id="UP000321805"/>
    </source>
</evidence>
<dbReference type="EMBL" id="CP042430">
    <property type="protein sequence ID" value="QEC50355.1"/>
    <property type="molecule type" value="Genomic_DNA"/>
</dbReference>
<dbReference type="KEGG" id="bsol:FSW04_24070"/>
<dbReference type="SUPFAM" id="SSF53474">
    <property type="entry name" value="alpha/beta-Hydrolases"/>
    <property type="match status" value="1"/>
</dbReference>
<dbReference type="OrthoDB" id="345573at2"/>
<proteinExistence type="predicted"/>
<dbReference type="GO" id="GO:0016787">
    <property type="term" value="F:hydrolase activity"/>
    <property type="evidence" value="ECO:0007669"/>
    <property type="project" value="UniProtKB-KW"/>
</dbReference>
<keyword evidence="1" id="KW-0378">Hydrolase</keyword>
<dbReference type="RefSeq" id="WP_146922897.1">
    <property type="nucleotide sequence ID" value="NZ_CP042430.1"/>
</dbReference>
<dbReference type="InterPro" id="IPR029058">
    <property type="entry name" value="AB_hydrolase_fold"/>
</dbReference>
<sequence>MGGAPGLTRAADALRFGTEAARPRPAVVARAAREWLSTRDPRAWPAPPEGDGRPVLLVPGFLAGDASLRRLGAWLRTGGFRTYRSGIAANVDCMEPLLARLEIRAQDVVRRAGAPMVLVGQSRGGTLGRVLAARRPDLVQTLVTLGSPVGDQLAVAPRTRVAVTAVGTLGSLGLPGLFSHACMDGPCCAPSRAQLLEPFPGGVRYVAVVSPVDEVVRPEACLDPAADLVELHVSHVGMGVDATVWRALSARL</sequence>
<keyword evidence="2" id="KW-1185">Reference proteome</keyword>
<reference evidence="1 2" key="1">
    <citation type="journal article" date="2018" name="J. Microbiol.">
        <title>Baekduia soli gen. nov., sp. nov., a novel bacterium isolated from the soil of Baekdu Mountain and proposal of a novel family name, Baekduiaceae fam. nov.</title>
        <authorList>
            <person name="An D.S."/>
            <person name="Siddiqi M.Z."/>
            <person name="Kim K.H."/>
            <person name="Yu H.S."/>
            <person name="Im W.T."/>
        </authorList>
    </citation>
    <scope>NUCLEOTIDE SEQUENCE [LARGE SCALE GENOMIC DNA]</scope>
    <source>
        <strain evidence="1 2">BR7-21</strain>
    </source>
</reference>
<evidence type="ECO:0000313" key="1">
    <source>
        <dbReference type="EMBL" id="QEC50355.1"/>
    </source>
</evidence>
<name>A0A5B8UBC5_9ACTN</name>
<dbReference type="AlphaFoldDB" id="A0A5B8UBC5"/>
<gene>
    <name evidence="1" type="ORF">FSW04_24070</name>
</gene>
<dbReference type="Proteomes" id="UP000321805">
    <property type="component" value="Chromosome"/>
</dbReference>
<accession>A0A5B8UBC5</accession>
<protein>
    <submittedName>
        <fullName evidence="1">Alpha/beta hydrolase</fullName>
    </submittedName>
</protein>
<dbReference type="Gene3D" id="3.40.50.1820">
    <property type="entry name" value="alpha/beta hydrolase"/>
    <property type="match status" value="1"/>
</dbReference>
<organism evidence="1 2">
    <name type="scientific">Baekduia soli</name>
    <dbReference type="NCBI Taxonomy" id="496014"/>
    <lineage>
        <taxon>Bacteria</taxon>
        <taxon>Bacillati</taxon>
        <taxon>Actinomycetota</taxon>
        <taxon>Thermoleophilia</taxon>
        <taxon>Solirubrobacterales</taxon>
        <taxon>Baekduiaceae</taxon>
        <taxon>Baekduia</taxon>
    </lineage>
</organism>